<keyword evidence="1" id="KW-0488">Methylation</keyword>
<name>A0A2Y9BGU1_9FIRM</name>
<sequence length="286" mass="31954">MKKMKKHTSGFTLIELIVVLVILGILVAVSVPAFSGYLNRQKEKEAISECRLIVAATQSAYMDIYAKNDSTLKPNTEEILKEVGVDGKIIGADFDEKTRKITTLTYLAENKLCVLYRKDEDVKYVITDDQTGDILSNLEKFIKNYQDFTVDWLSSPNSNKYAGRETLTRLLIEKYGLLPSVDSTLIPDRYTNTSLYWQPYYIANNKTGLQGSTSTLLLATPNDGSGNLSNIQNSWKAYMIYFEGVVYVLPEGSENAPIGMSDMHTVSQTSEGITQHIKDLGFVPAN</sequence>
<evidence type="ECO:0000313" key="4">
    <source>
        <dbReference type="EMBL" id="PWJ28260.1"/>
    </source>
</evidence>
<organism evidence="4 5">
    <name type="scientific">Faecalicatena orotica</name>
    <dbReference type="NCBI Taxonomy" id="1544"/>
    <lineage>
        <taxon>Bacteria</taxon>
        <taxon>Bacillati</taxon>
        <taxon>Bacillota</taxon>
        <taxon>Clostridia</taxon>
        <taxon>Lachnospirales</taxon>
        <taxon>Lachnospiraceae</taxon>
        <taxon>Faecalicatena</taxon>
    </lineage>
</organism>
<dbReference type="InterPro" id="IPR045584">
    <property type="entry name" value="Pilin-like"/>
</dbReference>
<dbReference type="InterPro" id="IPR040599">
    <property type="entry name" value="PilJ_C"/>
</dbReference>
<dbReference type="InterPro" id="IPR012902">
    <property type="entry name" value="N_methyl_site"/>
</dbReference>
<gene>
    <name evidence="4" type="ORF">A8806_109140</name>
</gene>
<dbReference type="Pfam" id="PF18223">
    <property type="entry name" value="PilJ_C"/>
    <property type="match status" value="1"/>
</dbReference>
<proteinExistence type="predicted"/>
<dbReference type="Pfam" id="PF07963">
    <property type="entry name" value="N_methyl"/>
    <property type="match status" value="1"/>
</dbReference>
<dbReference type="EMBL" id="QGDL01000009">
    <property type="protein sequence ID" value="PWJ28260.1"/>
    <property type="molecule type" value="Genomic_DNA"/>
</dbReference>
<accession>A0A2Y9BGU1</accession>
<dbReference type="NCBIfam" id="TIGR02532">
    <property type="entry name" value="IV_pilin_GFxxxE"/>
    <property type="match status" value="1"/>
</dbReference>
<feature type="transmembrane region" description="Helical" evidence="2">
    <location>
        <begin position="12"/>
        <end position="34"/>
    </location>
</feature>
<reference evidence="4 5" key="1">
    <citation type="submission" date="2018-05" db="EMBL/GenBank/DDBJ databases">
        <title>The Hungate 1000. A catalogue of reference genomes from the rumen microbiome.</title>
        <authorList>
            <person name="Kelly W."/>
        </authorList>
    </citation>
    <scope>NUCLEOTIDE SEQUENCE [LARGE SCALE GENOMIC DNA]</scope>
    <source>
        <strain evidence="4 5">NLAE-zl-C242</strain>
    </source>
</reference>
<evidence type="ECO:0000256" key="1">
    <source>
        <dbReference type="ARBA" id="ARBA00022481"/>
    </source>
</evidence>
<evidence type="ECO:0000313" key="5">
    <source>
        <dbReference type="Proteomes" id="UP000245845"/>
    </source>
</evidence>
<keyword evidence="5" id="KW-1185">Reference proteome</keyword>
<dbReference type="OrthoDB" id="1976519at2"/>
<keyword evidence="2" id="KW-0812">Transmembrane</keyword>
<dbReference type="SUPFAM" id="SSF54523">
    <property type="entry name" value="Pili subunits"/>
    <property type="match status" value="1"/>
</dbReference>
<keyword evidence="2" id="KW-1133">Transmembrane helix</keyword>
<dbReference type="PROSITE" id="PS00409">
    <property type="entry name" value="PROKAR_NTER_METHYL"/>
    <property type="match status" value="1"/>
</dbReference>
<dbReference type="AlphaFoldDB" id="A0A2Y9BGU1"/>
<comment type="caution">
    <text evidence="4">The sequence shown here is derived from an EMBL/GenBank/DDBJ whole genome shotgun (WGS) entry which is preliminary data.</text>
</comment>
<dbReference type="PANTHER" id="PTHR30093:SF34">
    <property type="entry name" value="PREPILIN PEPTIDASE-DEPENDENT PROTEIN D"/>
    <property type="match status" value="1"/>
</dbReference>
<evidence type="ECO:0000259" key="3">
    <source>
        <dbReference type="Pfam" id="PF18223"/>
    </source>
</evidence>
<evidence type="ECO:0000256" key="2">
    <source>
        <dbReference type="SAM" id="Phobius"/>
    </source>
</evidence>
<feature type="domain" description="Pilin PilJ C-terminal" evidence="3">
    <location>
        <begin position="169"/>
        <end position="253"/>
    </location>
</feature>
<dbReference type="Gene3D" id="3.30.700.10">
    <property type="entry name" value="Glycoprotein, Type 4 Pilin"/>
    <property type="match status" value="1"/>
</dbReference>
<dbReference type="Proteomes" id="UP000245845">
    <property type="component" value="Unassembled WGS sequence"/>
</dbReference>
<keyword evidence="2" id="KW-0472">Membrane</keyword>
<protein>
    <submittedName>
        <fullName evidence="4">Prepilin-type N-terminal cleavage/methylation domain-containing protein</fullName>
    </submittedName>
</protein>
<dbReference type="PANTHER" id="PTHR30093">
    <property type="entry name" value="GENERAL SECRETION PATHWAY PROTEIN G"/>
    <property type="match status" value="1"/>
</dbReference>